<organism evidence="2 3">
    <name type="scientific">Actinoallomurus vinaceus</name>
    <dbReference type="NCBI Taxonomy" id="1080074"/>
    <lineage>
        <taxon>Bacteria</taxon>
        <taxon>Bacillati</taxon>
        <taxon>Actinomycetota</taxon>
        <taxon>Actinomycetes</taxon>
        <taxon>Streptosporangiales</taxon>
        <taxon>Thermomonosporaceae</taxon>
        <taxon>Actinoallomurus</taxon>
    </lineage>
</organism>
<dbReference type="EMBL" id="BAABHK010000011">
    <property type="protein sequence ID" value="GAA4633217.1"/>
    <property type="molecule type" value="Genomic_DNA"/>
</dbReference>
<name>A0ABP8UKA6_9ACTN</name>
<evidence type="ECO:0000313" key="3">
    <source>
        <dbReference type="Proteomes" id="UP001501442"/>
    </source>
</evidence>
<protein>
    <recommendedName>
        <fullName evidence="4">Histidine kinase/HSP90-like ATPase domain-containing protein</fullName>
    </recommendedName>
</protein>
<evidence type="ECO:0008006" key="4">
    <source>
        <dbReference type="Google" id="ProtNLM"/>
    </source>
</evidence>
<accession>A0ABP8UKA6</accession>
<keyword evidence="3" id="KW-1185">Reference proteome</keyword>
<dbReference type="Proteomes" id="UP001501442">
    <property type="component" value="Unassembled WGS sequence"/>
</dbReference>
<feature type="region of interest" description="Disordered" evidence="1">
    <location>
        <begin position="1"/>
        <end position="24"/>
    </location>
</feature>
<sequence>MRFEVHDEDAASAPRLRRVGGSEEGGRGLHLVALLSSGWGTTRTEHGKVVWFELRTSGPHQDDNADK</sequence>
<reference evidence="3" key="1">
    <citation type="journal article" date="2019" name="Int. J. Syst. Evol. Microbiol.">
        <title>The Global Catalogue of Microorganisms (GCM) 10K type strain sequencing project: providing services to taxonomists for standard genome sequencing and annotation.</title>
        <authorList>
            <consortium name="The Broad Institute Genomics Platform"/>
            <consortium name="The Broad Institute Genome Sequencing Center for Infectious Disease"/>
            <person name="Wu L."/>
            <person name="Ma J."/>
        </authorList>
    </citation>
    <scope>NUCLEOTIDE SEQUENCE [LARGE SCALE GENOMIC DNA]</scope>
    <source>
        <strain evidence="3">JCM 17939</strain>
    </source>
</reference>
<dbReference type="Gene3D" id="3.30.565.10">
    <property type="entry name" value="Histidine kinase-like ATPase, C-terminal domain"/>
    <property type="match status" value="1"/>
</dbReference>
<evidence type="ECO:0000313" key="2">
    <source>
        <dbReference type="EMBL" id="GAA4633217.1"/>
    </source>
</evidence>
<dbReference type="InterPro" id="IPR036890">
    <property type="entry name" value="HATPase_C_sf"/>
</dbReference>
<proteinExistence type="predicted"/>
<evidence type="ECO:0000256" key="1">
    <source>
        <dbReference type="SAM" id="MobiDB-lite"/>
    </source>
</evidence>
<comment type="caution">
    <text evidence="2">The sequence shown here is derived from an EMBL/GenBank/DDBJ whole genome shotgun (WGS) entry which is preliminary data.</text>
</comment>
<gene>
    <name evidence="2" type="ORF">GCM10023196_069940</name>
</gene>
<dbReference type="CDD" id="cd16936">
    <property type="entry name" value="HATPase_RsbW-like"/>
    <property type="match status" value="1"/>
</dbReference>